<protein>
    <submittedName>
        <fullName evidence="2">Cytochrome c3 family protein</fullName>
    </submittedName>
</protein>
<gene>
    <name evidence="2" type="ORF">KP004_14705</name>
</gene>
<dbReference type="Proteomes" id="UP000683557">
    <property type="component" value="Chromosome"/>
</dbReference>
<evidence type="ECO:0000259" key="1">
    <source>
        <dbReference type="Pfam" id="PF09699"/>
    </source>
</evidence>
<name>A0ABX8JBC2_9BACT</name>
<organism evidence="2 3">
    <name type="scientific">Geomonas oryzisoli</name>
    <dbReference type="NCBI Taxonomy" id="2847992"/>
    <lineage>
        <taxon>Bacteria</taxon>
        <taxon>Pseudomonadati</taxon>
        <taxon>Thermodesulfobacteriota</taxon>
        <taxon>Desulfuromonadia</taxon>
        <taxon>Geobacterales</taxon>
        <taxon>Geobacteraceae</taxon>
        <taxon>Geomonas</taxon>
    </lineage>
</organism>
<dbReference type="InterPro" id="IPR010177">
    <property type="entry name" value="Paired_CXXCH_1"/>
</dbReference>
<evidence type="ECO:0000313" key="2">
    <source>
        <dbReference type="EMBL" id="QWV95740.1"/>
    </source>
</evidence>
<feature type="domain" description="Doubled CXXCH motif" evidence="1">
    <location>
        <begin position="110"/>
        <end position="142"/>
    </location>
</feature>
<evidence type="ECO:0000313" key="3">
    <source>
        <dbReference type="Proteomes" id="UP000683557"/>
    </source>
</evidence>
<dbReference type="Pfam" id="PF09699">
    <property type="entry name" value="Paired_CXXCH_1"/>
    <property type="match status" value="1"/>
</dbReference>
<reference evidence="2 3" key="1">
    <citation type="submission" date="2021-06" db="EMBL/GenBank/DDBJ databases">
        <title>Gemonas diversity in paddy soil.</title>
        <authorList>
            <person name="Liu G."/>
        </authorList>
    </citation>
    <scope>NUCLEOTIDE SEQUENCE [LARGE SCALE GENOMIC DNA]</scope>
    <source>
        <strain evidence="2 3">RG10</strain>
    </source>
</reference>
<keyword evidence="3" id="KW-1185">Reference proteome</keyword>
<sequence length="142" mass="15118">MYGNVVPAAYSDDESTTGGLSITFGSTAKQTANSGGILDSFSVGCLSCHDGVGASQVNVDFRDRPFDRTSMVNSFNSDHPLGMTYDSYVAANRGYKPIGNNKMIFVNGKVGCLSCHDPLNTEKGHLVMSDYGSALCKTCHDK</sequence>
<proteinExistence type="predicted"/>
<dbReference type="EMBL" id="CP076723">
    <property type="protein sequence ID" value="QWV95740.1"/>
    <property type="molecule type" value="Genomic_DNA"/>
</dbReference>
<accession>A0ABX8JBC2</accession>